<evidence type="ECO:0000313" key="3">
    <source>
        <dbReference type="Proteomes" id="UP000275078"/>
    </source>
</evidence>
<name>A0A3N4IPH1_ASCIM</name>
<keyword evidence="3" id="KW-1185">Reference proteome</keyword>
<feature type="region of interest" description="Disordered" evidence="1">
    <location>
        <begin position="147"/>
        <end position="176"/>
    </location>
</feature>
<feature type="compositionally biased region" description="Acidic residues" evidence="1">
    <location>
        <begin position="147"/>
        <end position="170"/>
    </location>
</feature>
<proteinExistence type="predicted"/>
<organism evidence="2 3">
    <name type="scientific">Ascobolus immersus RN42</name>
    <dbReference type="NCBI Taxonomy" id="1160509"/>
    <lineage>
        <taxon>Eukaryota</taxon>
        <taxon>Fungi</taxon>
        <taxon>Dikarya</taxon>
        <taxon>Ascomycota</taxon>
        <taxon>Pezizomycotina</taxon>
        <taxon>Pezizomycetes</taxon>
        <taxon>Pezizales</taxon>
        <taxon>Ascobolaceae</taxon>
        <taxon>Ascobolus</taxon>
    </lineage>
</organism>
<sequence length="176" mass="19848">MPRRSRTPTPEREANMRLLAEHGTFLDILGRPVPVDEEGLPRRATKAESEALKADWYAKKAAAGPMTDKRASEILENPTAEGLEQYHVFFAMAHIGQYLDDAGLADEYDLDFGGPGRKAVFKVRDWEDMKDEVESLPEWVRSFVVEDTEEYSDEEYSDEGSEEAEEEVETTEGAGQ</sequence>
<reference evidence="2 3" key="1">
    <citation type="journal article" date="2018" name="Nat. Ecol. Evol.">
        <title>Pezizomycetes genomes reveal the molecular basis of ectomycorrhizal truffle lifestyle.</title>
        <authorList>
            <person name="Murat C."/>
            <person name="Payen T."/>
            <person name="Noel B."/>
            <person name="Kuo A."/>
            <person name="Morin E."/>
            <person name="Chen J."/>
            <person name="Kohler A."/>
            <person name="Krizsan K."/>
            <person name="Balestrini R."/>
            <person name="Da Silva C."/>
            <person name="Montanini B."/>
            <person name="Hainaut M."/>
            <person name="Levati E."/>
            <person name="Barry K.W."/>
            <person name="Belfiori B."/>
            <person name="Cichocki N."/>
            <person name="Clum A."/>
            <person name="Dockter R.B."/>
            <person name="Fauchery L."/>
            <person name="Guy J."/>
            <person name="Iotti M."/>
            <person name="Le Tacon F."/>
            <person name="Lindquist E.A."/>
            <person name="Lipzen A."/>
            <person name="Malagnac F."/>
            <person name="Mello A."/>
            <person name="Molinier V."/>
            <person name="Miyauchi S."/>
            <person name="Poulain J."/>
            <person name="Riccioni C."/>
            <person name="Rubini A."/>
            <person name="Sitrit Y."/>
            <person name="Splivallo R."/>
            <person name="Traeger S."/>
            <person name="Wang M."/>
            <person name="Zifcakova L."/>
            <person name="Wipf D."/>
            <person name="Zambonelli A."/>
            <person name="Paolocci F."/>
            <person name="Nowrousian M."/>
            <person name="Ottonello S."/>
            <person name="Baldrian P."/>
            <person name="Spatafora J.W."/>
            <person name="Henrissat B."/>
            <person name="Nagy L.G."/>
            <person name="Aury J.M."/>
            <person name="Wincker P."/>
            <person name="Grigoriev I.V."/>
            <person name="Bonfante P."/>
            <person name="Martin F.M."/>
        </authorList>
    </citation>
    <scope>NUCLEOTIDE SEQUENCE [LARGE SCALE GENOMIC DNA]</scope>
    <source>
        <strain evidence="2 3">RN42</strain>
    </source>
</reference>
<evidence type="ECO:0000256" key="1">
    <source>
        <dbReference type="SAM" id="MobiDB-lite"/>
    </source>
</evidence>
<dbReference type="Proteomes" id="UP000275078">
    <property type="component" value="Unassembled WGS sequence"/>
</dbReference>
<protein>
    <submittedName>
        <fullName evidence="2">Uncharacterized protein</fullName>
    </submittedName>
</protein>
<gene>
    <name evidence="2" type="ORF">BJ508DRAFT_371943</name>
</gene>
<accession>A0A3N4IPH1</accession>
<evidence type="ECO:0000313" key="2">
    <source>
        <dbReference type="EMBL" id="RPA87656.1"/>
    </source>
</evidence>
<dbReference type="EMBL" id="ML119646">
    <property type="protein sequence ID" value="RPA87656.1"/>
    <property type="molecule type" value="Genomic_DNA"/>
</dbReference>
<dbReference type="AlphaFoldDB" id="A0A3N4IPH1"/>